<accession>A0A7I9VIA4</accession>
<dbReference type="AlphaFoldDB" id="A0A7I9VIA4"/>
<comment type="caution">
    <text evidence="2">The sequence shown here is derived from an EMBL/GenBank/DDBJ whole genome shotgun (WGS) entry which is preliminary data.</text>
</comment>
<keyword evidence="1" id="KW-0812">Transmembrane</keyword>
<keyword evidence="1" id="KW-0472">Membrane</keyword>
<evidence type="ECO:0000313" key="3">
    <source>
        <dbReference type="Proteomes" id="UP000503640"/>
    </source>
</evidence>
<dbReference type="Proteomes" id="UP000503640">
    <property type="component" value="Unassembled WGS sequence"/>
</dbReference>
<organism evidence="2 3">
    <name type="scientific">Anaeromyxobacter diazotrophicus</name>
    <dbReference type="NCBI Taxonomy" id="2590199"/>
    <lineage>
        <taxon>Bacteria</taxon>
        <taxon>Pseudomonadati</taxon>
        <taxon>Myxococcota</taxon>
        <taxon>Myxococcia</taxon>
        <taxon>Myxococcales</taxon>
        <taxon>Cystobacterineae</taxon>
        <taxon>Anaeromyxobacteraceae</taxon>
        <taxon>Anaeromyxobacter</taxon>
    </lineage>
</organism>
<feature type="transmembrane region" description="Helical" evidence="1">
    <location>
        <begin position="144"/>
        <end position="163"/>
    </location>
</feature>
<gene>
    <name evidence="2" type="ORF">AMYX_08830</name>
</gene>
<protein>
    <submittedName>
        <fullName evidence="2">Uncharacterized protein</fullName>
    </submittedName>
</protein>
<evidence type="ECO:0000313" key="2">
    <source>
        <dbReference type="EMBL" id="GEJ56142.1"/>
    </source>
</evidence>
<keyword evidence="1" id="KW-1133">Transmembrane helix</keyword>
<name>A0A7I9VIA4_9BACT</name>
<proteinExistence type="predicted"/>
<reference evidence="3" key="1">
    <citation type="journal article" date="2020" name="Appl. Environ. Microbiol.">
        <title>Diazotrophic Anaeromyxobacter Isolates from Soils.</title>
        <authorList>
            <person name="Masuda Y."/>
            <person name="Yamanaka H."/>
            <person name="Xu Z.X."/>
            <person name="Shiratori Y."/>
            <person name="Aono T."/>
            <person name="Amachi S."/>
            <person name="Senoo K."/>
            <person name="Itoh H."/>
        </authorList>
    </citation>
    <scope>NUCLEOTIDE SEQUENCE [LARGE SCALE GENOMIC DNA]</scope>
    <source>
        <strain evidence="3">R267</strain>
    </source>
</reference>
<dbReference type="EMBL" id="BJTG01000002">
    <property type="protein sequence ID" value="GEJ56142.1"/>
    <property type="molecule type" value="Genomic_DNA"/>
</dbReference>
<dbReference type="RefSeq" id="WP_176063346.1">
    <property type="nucleotide sequence ID" value="NZ_BJTG01000002.1"/>
</dbReference>
<sequence>MWFLFFGLGAASMPLWHLPARLARLPCPPPPEASCALFFLSAALLRLVILRARVGAIEGRERRARRAPKRESRFGLPPPGLLEVGAGIGKGVAEAVMGNVVGAAWAGAALLLRVAASRAPEDPLVAARRAAERRRAVERERRRAAWCVAGVGLVCACVAWWPLLAPRVPAAWAVAIDLAHRRSWR</sequence>
<evidence type="ECO:0000256" key="1">
    <source>
        <dbReference type="SAM" id="Phobius"/>
    </source>
</evidence>
<feature type="transmembrane region" description="Helical" evidence="1">
    <location>
        <begin position="33"/>
        <end position="56"/>
    </location>
</feature>
<keyword evidence="3" id="KW-1185">Reference proteome</keyword>